<feature type="compositionally biased region" description="Basic and acidic residues" evidence="6">
    <location>
        <begin position="1"/>
        <end position="20"/>
    </location>
</feature>
<evidence type="ECO:0000256" key="1">
    <source>
        <dbReference type="ARBA" id="ARBA00022628"/>
    </source>
</evidence>
<evidence type="ECO:0000256" key="5">
    <source>
        <dbReference type="HAMAP-Rule" id="MF_00601"/>
    </source>
</evidence>
<evidence type="ECO:0000313" key="7">
    <source>
        <dbReference type="EMBL" id="MBP0466076.1"/>
    </source>
</evidence>
<organism evidence="7 8">
    <name type="scientific">Roseomonas nitratireducens</name>
    <dbReference type="NCBI Taxonomy" id="2820810"/>
    <lineage>
        <taxon>Bacteria</taxon>
        <taxon>Pseudomonadati</taxon>
        <taxon>Pseudomonadota</taxon>
        <taxon>Alphaproteobacteria</taxon>
        <taxon>Acetobacterales</taxon>
        <taxon>Roseomonadaceae</taxon>
        <taxon>Roseomonas</taxon>
    </lineage>
</organism>
<feature type="region of interest" description="Disordered" evidence="6">
    <location>
        <begin position="1"/>
        <end position="24"/>
    </location>
</feature>
<dbReference type="GO" id="GO:0008851">
    <property type="term" value="F:ethanolamine ammonia-lyase activity"/>
    <property type="evidence" value="ECO:0007669"/>
    <property type="project" value="UniProtKB-EC"/>
</dbReference>
<comment type="cofactor">
    <cofactor evidence="5">
        <name>adenosylcob(III)alamin</name>
        <dbReference type="ChEBI" id="CHEBI:18408"/>
    </cofactor>
    <text evidence="5">Binds between the large and small subunits.</text>
</comment>
<feature type="binding site" evidence="5">
    <location>
        <position position="186"/>
    </location>
    <ligand>
        <name>adenosylcob(III)alamin</name>
        <dbReference type="ChEBI" id="CHEBI:18408"/>
    </ligand>
</feature>
<gene>
    <name evidence="5 7" type="primary">eutC</name>
    <name evidence="7" type="ORF">J5Y09_19275</name>
</gene>
<keyword evidence="1 5" id="KW-0846">Cobalamin</keyword>
<comment type="similarity">
    <text evidence="5">Belongs to the EutC family.</text>
</comment>
<dbReference type="EMBL" id="JAGIYZ010000022">
    <property type="protein sequence ID" value="MBP0466076.1"/>
    <property type="molecule type" value="Genomic_DNA"/>
</dbReference>
<comment type="pathway">
    <text evidence="5">Amine and polyamine degradation; ethanolamine degradation.</text>
</comment>
<dbReference type="EC" id="4.3.1.7" evidence="5"/>
<comment type="subunit">
    <text evidence="5">The basic unit is a heterodimer which dimerizes to form tetramers. The heterotetramers trimerize; 6 large subunits form a core ring with 6 small subunits projecting outwards.</text>
</comment>
<proteinExistence type="inferred from homology"/>
<dbReference type="PANTHER" id="PTHR39330">
    <property type="entry name" value="ETHANOLAMINE AMMONIA-LYASE LIGHT CHAIN"/>
    <property type="match status" value="1"/>
</dbReference>
<evidence type="ECO:0000256" key="4">
    <source>
        <dbReference type="ARBA" id="ARBA00024446"/>
    </source>
</evidence>
<comment type="catalytic activity">
    <reaction evidence="5">
        <text>ethanolamine = acetaldehyde + NH4(+)</text>
        <dbReference type="Rhea" id="RHEA:15313"/>
        <dbReference type="ChEBI" id="CHEBI:15343"/>
        <dbReference type="ChEBI" id="CHEBI:28938"/>
        <dbReference type="ChEBI" id="CHEBI:57603"/>
        <dbReference type="EC" id="4.3.1.7"/>
    </reaction>
</comment>
<comment type="function">
    <text evidence="5">Catalyzes the deamination of various vicinal amino-alcohols to oxo compounds. Allows this organism to utilize ethanolamine as the sole source of nitrogen and carbon in the presence of external vitamin B12.</text>
</comment>
<dbReference type="Gene3D" id="3.40.50.11240">
    <property type="entry name" value="Ethanolamine ammonia-lyase light chain (EutC)"/>
    <property type="match status" value="1"/>
</dbReference>
<accession>A0ABS4AZ89</accession>
<dbReference type="RefSeq" id="WP_209353454.1">
    <property type="nucleotide sequence ID" value="NZ_JAGIYZ010000022.1"/>
</dbReference>
<keyword evidence="8" id="KW-1185">Reference proteome</keyword>
<keyword evidence="4 5" id="KW-1283">Bacterial microcompartment</keyword>
<feature type="binding site" evidence="5">
    <location>
        <position position="165"/>
    </location>
    <ligand>
        <name>adenosylcob(III)alamin</name>
        <dbReference type="ChEBI" id="CHEBI:18408"/>
    </ligand>
</feature>
<protein>
    <recommendedName>
        <fullName evidence="5">Ethanolamine ammonia-lyase small subunit</fullName>
        <shortName evidence="5">EAL small subunit</shortName>
        <ecNumber evidence="5">4.3.1.7</ecNumber>
    </recommendedName>
</protein>
<dbReference type="NCBIfam" id="NF003971">
    <property type="entry name" value="PRK05465.1"/>
    <property type="match status" value="1"/>
</dbReference>
<sequence>MSAPDDRSAEGRGDPDRSRETSATTAWRDLRRFTDARVGLGRTGTALPTAAHLDFQEAHGRARDAVWSALDPAALRQALAPLGSPVLHVRSAAPERRTYLLRPDLGRRLAEGATLPSAPGSVAFVVADGLCATGVQRHAPAVLERLIPALPLPVGPILVAEQARVALGDEVGERIGAAAVVVLIGERPGLSATDSLGLYITWAPRRGRTDAERNCISNVRPGGLSYGEAAAKAAWLLRAAAGLGATGVALKDEMPAGVLPAP</sequence>
<keyword evidence="2 5" id="KW-0456">Lyase</keyword>
<dbReference type="Pfam" id="PF05985">
    <property type="entry name" value="EutC"/>
    <property type="match status" value="1"/>
</dbReference>
<dbReference type="PANTHER" id="PTHR39330:SF1">
    <property type="entry name" value="ETHANOLAMINE AMMONIA-LYASE SMALL SUBUNIT"/>
    <property type="match status" value="1"/>
</dbReference>
<evidence type="ECO:0000256" key="3">
    <source>
        <dbReference type="ARBA" id="ARBA00023285"/>
    </source>
</evidence>
<evidence type="ECO:0000256" key="2">
    <source>
        <dbReference type="ARBA" id="ARBA00023239"/>
    </source>
</evidence>
<dbReference type="HAMAP" id="MF_00601">
    <property type="entry name" value="EutC"/>
    <property type="match status" value="1"/>
</dbReference>
<evidence type="ECO:0000256" key="6">
    <source>
        <dbReference type="SAM" id="MobiDB-lite"/>
    </source>
</evidence>
<name>A0ABS4AZ89_9PROT</name>
<dbReference type="Gene3D" id="1.10.30.40">
    <property type="entry name" value="Ethanolamine ammonia-lyase light chain (EutC), N-terminal domain"/>
    <property type="match status" value="1"/>
</dbReference>
<dbReference type="InterPro" id="IPR009246">
    <property type="entry name" value="EutC"/>
</dbReference>
<comment type="subcellular location">
    <subcellularLocation>
        <location evidence="5">Bacterial microcompartment</location>
    </subcellularLocation>
</comment>
<feature type="binding site" evidence="5">
    <location>
        <position position="215"/>
    </location>
    <ligand>
        <name>adenosylcob(III)alamin</name>
        <dbReference type="ChEBI" id="CHEBI:18408"/>
    </ligand>
</feature>
<dbReference type="InterPro" id="IPR042255">
    <property type="entry name" value="EutC_N"/>
</dbReference>
<keyword evidence="3 5" id="KW-0170">Cobalt</keyword>
<reference evidence="7 8" key="1">
    <citation type="submission" date="2021-03" db="EMBL/GenBank/DDBJ databases">
        <authorList>
            <person name="So Y."/>
        </authorList>
    </citation>
    <scope>NUCLEOTIDE SEQUENCE [LARGE SCALE GENOMIC DNA]</scope>
    <source>
        <strain evidence="7 8">PWR1</strain>
    </source>
</reference>
<dbReference type="Proteomes" id="UP000680815">
    <property type="component" value="Unassembled WGS sequence"/>
</dbReference>
<dbReference type="InterPro" id="IPR042251">
    <property type="entry name" value="EutC_C"/>
</dbReference>
<evidence type="ECO:0000313" key="8">
    <source>
        <dbReference type="Proteomes" id="UP000680815"/>
    </source>
</evidence>
<dbReference type="PIRSF" id="PIRSF018982">
    <property type="entry name" value="EutC"/>
    <property type="match status" value="1"/>
</dbReference>
<comment type="caution">
    <text evidence="7">The sequence shown here is derived from an EMBL/GenBank/DDBJ whole genome shotgun (WGS) entry which is preliminary data.</text>
</comment>